<dbReference type="GO" id="GO:0007165">
    <property type="term" value="P:signal transduction"/>
    <property type="evidence" value="ECO:0007669"/>
    <property type="project" value="UniProtKB-KW"/>
</dbReference>
<evidence type="ECO:0000256" key="4">
    <source>
        <dbReference type="SAM" id="Phobius"/>
    </source>
</evidence>
<dbReference type="PANTHER" id="PTHR32089:SF112">
    <property type="entry name" value="LYSOZYME-LIKE PROTEIN-RELATED"/>
    <property type="match status" value="1"/>
</dbReference>
<evidence type="ECO:0000313" key="7">
    <source>
        <dbReference type="Proteomes" id="UP000718593"/>
    </source>
</evidence>
<dbReference type="GO" id="GO:0016020">
    <property type="term" value="C:membrane"/>
    <property type="evidence" value="ECO:0007669"/>
    <property type="project" value="InterPro"/>
</dbReference>
<feature type="transmembrane region" description="Helical" evidence="4">
    <location>
        <begin position="12"/>
        <end position="45"/>
    </location>
</feature>
<dbReference type="PANTHER" id="PTHR32089">
    <property type="entry name" value="METHYL-ACCEPTING CHEMOTAXIS PROTEIN MCPB"/>
    <property type="match status" value="1"/>
</dbReference>
<gene>
    <name evidence="6" type="ORF">HXL68_01185</name>
</gene>
<comment type="caution">
    <text evidence="6">The sequence shown here is derived from an EMBL/GenBank/DDBJ whole genome shotgun (WGS) entry which is preliminary data.</text>
</comment>
<evidence type="ECO:0000313" key="6">
    <source>
        <dbReference type="EMBL" id="MBF1163631.1"/>
    </source>
</evidence>
<organism evidence="6 7">
    <name type="scientific">Dechloromonas agitata</name>
    <dbReference type="NCBI Taxonomy" id="73030"/>
    <lineage>
        <taxon>Bacteria</taxon>
        <taxon>Pseudomonadati</taxon>
        <taxon>Pseudomonadota</taxon>
        <taxon>Betaproteobacteria</taxon>
        <taxon>Rhodocyclales</taxon>
        <taxon>Azonexaceae</taxon>
        <taxon>Dechloromonas</taxon>
    </lineage>
</organism>
<evidence type="ECO:0000259" key="5">
    <source>
        <dbReference type="PROSITE" id="PS50111"/>
    </source>
</evidence>
<dbReference type="AlphaFoldDB" id="A0A930BQU3"/>
<dbReference type="Proteomes" id="UP000718593">
    <property type="component" value="Unassembled WGS sequence"/>
</dbReference>
<sequence length="428" mass="45049">MNNSSLPFSRKLLLALLLAAAAGLAFVAPWGVMLAVGGALLLLFWPVSRSSSELARVDALLQQTGAGQLVSRLPQAMRDPTLESIRVNLNSVLDQTETAFREILGGLQASTEGNTERRLQLPGLHGTFRTVLERMQLILDRLAEAQESVAREALLSRIFLRSERGLSMAIEHVQHALGDVGSSSRVSRELASAFGTSASTMSDAAQRMSEALGGAELAAEGGVHAMADLDAKAADIRALTSRIDGVAKQTNLLALNAAIEAARAGEAGRGFAVVADEVRKLADQAQRSAEEIAAAVSAIGGSLVSATGQMQELKASVAAARQTAGEFSGELASSAASASQVCELVSTIENGAQSMDASMQLVSTAQRARADVTAILHGENINVSSLSDMEQEAARIARSRKWVKGSADREALVAIYDRLFANIESQMR</sequence>
<proteinExistence type="predicted"/>
<keyword evidence="3" id="KW-0175">Coiled coil</keyword>
<keyword evidence="4" id="KW-1133">Transmembrane helix</keyword>
<dbReference type="EMBL" id="JABZMI010000007">
    <property type="protein sequence ID" value="MBF1163631.1"/>
    <property type="molecule type" value="Genomic_DNA"/>
</dbReference>
<keyword evidence="4" id="KW-0472">Membrane</keyword>
<evidence type="ECO:0000256" key="1">
    <source>
        <dbReference type="ARBA" id="ARBA00023224"/>
    </source>
</evidence>
<protein>
    <submittedName>
        <fullName evidence="6">Chemotaxis protein</fullName>
    </submittedName>
</protein>
<evidence type="ECO:0000256" key="3">
    <source>
        <dbReference type="SAM" id="Coils"/>
    </source>
</evidence>
<dbReference type="InterPro" id="IPR004089">
    <property type="entry name" value="MCPsignal_dom"/>
</dbReference>
<feature type="coiled-coil region" evidence="3">
    <location>
        <begin position="275"/>
        <end position="323"/>
    </location>
</feature>
<dbReference type="Gene3D" id="1.10.287.950">
    <property type="entry name" value="Methyl-accepting chemotaxis protein"/>
    <property type="match status" value="1"/>
</dbReference>
<accession>A0A930BQU3</accession>
<keyword evidence="4" id="KW-0812">Transmembrane</keyword>
<dbReference type="Pfam" id="PF00015">
    <property type="entry name" value="MCPsignal"/>
    <property type="match status" value="1"/>
</dbReference>
<reference evidence="6" key="1">
    <citation type="submission" date="2020-04" db="EMBL/GenBank/DDBJ databases">
        <title>Deep metagenomics examines the oral microbiome during advanced dental caries in children, revealing novel taxa and co-occurrences with host molecules.</title>
        <authorList>
            <person name="Baker J.L."/>
            <person name="Morton J.T."/>
            <person name="Dinis M."/>
            <person name="Alvarez R."/>
            <person name="Tran N.C."/>
            <person name="Knight R."/>
            <person name="Edlund A."/>
        </authorList>
    </citation>
    <scope>NUCLEOTIDE SEQUENCE</scope>
    <source>
        <strain evidence="6">JCVI_32_bin.24</strain>
    </source>
</reference>
<dbReference type="SUPFAM" id="SSF58104">
    <property type="entry name" value="Methyl-accepting chemotaxis protein (MCP) signaling domain"/>
    <property type="match status" value="1"/>
</dbReference>
<keyword evidence="1 2" id="KW-0807">Transducer</keyword>
<dbReference type="SMART" id="SM00283">
    <property type="entry name" value="MA"/>
    <property type="match status" value="1"/>
</dbReference>
<name>A0A930BQU3_9RHOO</name>
<feature type="domain" description="Methyl-accepting transducer" evidence="5">
    <location>
        <begin position="169"/>
        <end position="370"/>
    </location>
</feature>
<evidence type="ECO:0000256" key="2">
    <source>
        <dbReference type="PROSITE-ProRule" id="PRU00284"/>
    </source>
</evidence>
<dbReference type="PROSITE" id="PS50111">
    <property type="entry name" value="CHEMOTAXIS_TRANSDUC_2"/>
    <property type="match status" value="1"/>
</dbReference>